<reference evidence="2 3" key="1">
    <citation type="journal article" date="2016" name="Mol. Biol. Evol.">
        <title>Comparative Genomics of Early-Diverging Mushroom-Forming Fungi Provides Insights into the Origins of Lignocellulose Decay Capabilities.</title>
        <authorList>
            <person name="Nagy L.G."/>
            <person name="Riley R."/>
            <person name="Tritt A."/>
            <person name="Adam C."/>
            <person name="Daum C."/>
            <person name="Floudas D."/>
            <person name="Sun H."/>
            <person name="Yadav J.S."/>
            <person name="Pangilinan J."/>
            <person name="Larsson K.H."/>
            <person name="Matsuura K."/>
            <person name="Barry K."/>
            <person name="Labutti K."/>
            <person name="Kuo R."/>
            <person name="Ohm R.A."/>
            <person name="Bhattacharya S.S."/>
            <person name="Shirouzu T."/>
            <person name="Yoshinaga Y."/>
            <person name="Martin F.M."/>
            <person name="Grigoriev I.V."/>
            <person name="Hibbett D.S."/>
        </authorList>
    </citation>
    <scope>NUCLEOTIDE SEQUENCE [LARGE SCALE GENOMIC DNA]</scope>
    <source>
        <strain evidence="2 3">CBS 109695</strain>
    </source>
</reference>
<dbReference type="EMBL" id="KV417504">
    <property type="protein sequence ID" value="KZP28219.1"/>
    <property type="molecule type" value="Genomic_DNA"/>
</dbReference>
<organism evidence="2 3">
    <name type="scientific">Athelia psychrophila</name>
    <dbReference type="NCBI Taxonomy" id="1759441"/>
    <lineage>
        <taxon>Eukaryota</taxon>
        <taxon>Fungi</taxon>
        <taxon>Dikarya</taxon>
        <taxon>Basidiomycota</taxon>
        <taxon>Agaricomycotina</taxon>
        <taxon>Agaricomycetes</taxon>
        <taxon>Agaricomycetidae</taxon>
        <taxon>Atheliales</taxon>
        <taxon>Atheliaceae</taxon>
        <taxon>Athelia</taxon>
    </lineage>
</organism>
<dbReference type="Proteomes" id="UP000076532">
    <property type="component" value="Unassembled WGS sequence"/>
</dbReference>
<evidence type="ECO:0000256" key="1">
    <source>
        <dbReference type="SAM" id="MobiDB-lite"/>
    </source>
</evidence>
<keyword evidence="3" id="KW-1185">Reference proteome</keyword>
<evidence type="ECO:0000313" key="2">
    <source>
        <dbReference type="EMBL" id="KZP28219.1"/>
    </source>
</evidence>
<gene>
    <name evidence="2" type="ORF">FIBSPDRAFT_947801</name>
</gene>
<feature type="region of interest" description="Disordered" evidence="1">
    <location>
        <begin position="179"/>
        <end position="301"/>
    </location>
</feature>
<sequence>MVDWSITVQQHLIELLDASVDDIPSEAYDVMRSRTKQRLWWLIYARNIIDAEAMCMATDSEIPAFHEFLWREYEGLISQLITAGTEAMNGTATQRMMLEMLCDPEAQLVRGTCSILAVCLKQSSDEGWSNNKYTIATIWPGETWPHPGTPLLEGQTSPWWQDGTDPDFLLAAEHHTWRWLRTQIPKPKKGKRGKPSKKKGGQRKCKGTPKDQGRARQSPRAQNAGTEGSKQALATNSPPESQDDEDVPEPRPQVPKCSKPAPATNTPPESQSDGERPEPSLRGKRGRKLNGATKSPPESLR</sequence>
<feature type="compositionally biased region" description="Polar residues" evidence="1">
    <location>
        <begin position="219"/>
        <end position="240"/>
    </location>
</feature>
<protein>
    <submittedName>
        <fullName evidence="2">Uncharacterized protein</fullName>
    </submittedName>
</protein>
<proteinExistence type="predicted"/>
<accession>A0A166RFN2</accession>
<dbReference type="AlphaFoldDB" id="A0A166RFN2"/>
<name>A0A166RFN2_9AGAM</name>
<evidence type="ECO:0000313" key="3">
    <source>
        <dbReference type="Proteomes" id="UP000076532"/>
    </source>
</evidence>
<feature type="compositionally biased region" description="Basic residues" evidence="1">
    <location>
        <begin position="186"/>
        <end position="207"/>
    </location>
</feature>